<evidence type="ECO:0000313" key="2">
    <source>
        <dbReference type="Proteomes" id="UP000095287"/>
    </source>
</evidence>
<dbReference type="WBParaSite" id="L893_g16401.t1">
    <property type="protein sequence ID" value="L893_g16401.t1"/>
    <property type="gene ID" value="L893_g16401"/>
</dbReference>
<keyword evidence="2" id="KW-1185">Reference proteome</keyword>
<name>A0A1I7YHJ2_9BILA</name>
<sequence length="66" mass="7603">MTGRRNSRTFPKERLYNSRPRNNEAKNSPERTVLPVELSLSSTRHVGSGVVVPALLVVGRRRFWIR</sequence>
<organism evidence="2 3">
    <name type="scientific">Steinernema glaseri</name>
    <dbReference type="NCBI Taxonomy" id="37863"/>
    <lineage>
        <taxon>Eukaryota</taxon>
        <taxon>Metazoa</taxon>
        <taxon>Ecdysozoa</taxon>
        <taxon>Nematoda</taxon>
        <taxon>Chromadorea</taxon>
        <taxon>Rhabditida</taxon>
        <taxon>Tylenchina</taxon>
        <taxon>Panagrolaimomorpha</taxon>
        <taxon>Strongyloidoidea</taxon>
        <taxon>Steinernematidae</taxon>
        <taxon>Steinernema</taxon>
    </lineage>
</organism>
<dbReference type="Proteomes" id="UP000095287">
    <property type="component" value="Unplaced"/>
</dbReference>
<accession>A0A1I7YHJ2</accession>
<feature type="region of interest" description="Disordered" evidence="1">
    <location>
        <begin position="1"/>
        <end position="31"/>
    </location>
</feature>
<feature type="compositionally biased region" description="Basic and acidic residues" evidence="1">
    <location>
        <begin position="10"/>
        <end position="29"/>
    </location>
</feature>
<proteinExistence type="predicted"/>
<protein>
    <submittedName>
        <fullName evidence="3">Uncharacterized protein</fullName>
    </submittedName>
</protein>
<evidence type="ECO:0000313" key="3">
    <source>
        <dbReference type="WBParaSite" id="L893_g16401.t1"/>
    </source>
</evidence>
<dbReference type="AlphaFoldDB" id="A0A1I7YHJ2"/>
<evidence type="ECO:0000256" key="1">
    <source>
        <dbReference type="SAM" id="MobiDB-lite"/>
    </source>
</evidence>
<reference evidence="3" key="1">
    <citation type="submission" date="2016-11" db="UniProtKB">
        <authorList>
            <consortium name="WormBaseParasite"/>
        </authorList>
    </citation>
    <scope>IDENTIFICATION</scope>
</reference>